<dbReference type="PANTHER" id="PTHR23531">
    <property type="entry name" value="QUINOLENE RESISTANCE PROTEIN NORA"/>
    <property type="match status" value="1"/>
</dbReference>
<feature type="transmembrane region" description="Helical" evidence="4">
    <location>
        <begin position="9"/>
        <end position="31"/>
    </location>
</feature>
<dbReference type="GO" id="GO:0022857">
    <property type="term" value="F:transmembrane transporter activity"/>
    <property type="evidence" value="ECO:0007669"/>
    <property type="project" value="InterPro"/>
</dbReference>
<dbReference type="Pfam" id="PF07690">
    <property type="entry name" value="MFS_1"/>
    <property type="match status" value="1"/>
</dbReference>
<keyword evidence="2 4" id="KW-1133">Transmembrane helix</keyword>
<dbReference type="EMBL" id="PCXO01000005">
    <property type="protein sequence ID" value="PIR41420.1"/>
    <property type="molecule type" value="Genomic_DNA"/>
</dbReference>
<evidence type="ECO:0000313" key="7">
    <source>
        <dbReference type="Proteomes" id="UP000230232"/>
    </source>
</evidence>
<comment type="caution">
    <text evidence="6">The sequence shown here is derived from an EMBL/GenBank/DDBJ whole genome shotgun (WGS) entry which is preliminary data.</text>
</comment>
<dbReference type="InterPro" id="IPR011701">
    <property type="entry name" value="MFS"/>
</dbReference>
<evidence type="ECO:0000259" key="5">
    <source>
        <dbReference type="PROSITE" id="PS50850"/>
    </source>
</evidence>
<keyword evidence="1 4" id="KW-0812">Transmembrane</keyword>
<dbReference type="Gene3D" id="1.20.1250.20">
    <property type="entry name" value="MFS general substrate transporter like domains"/>
    <property type="match status" value="1"/>
</dbReference>
<dbReference type="Proteomes" id="UP000230232">
    <property type="component" value="Unassembled WGS sequence"/>
</dbReference>
<keyword evidence="3 4" id="KW-0472">Membrane</keyword>
<evidence type="ECO:0000256" key="1">
    <source>
        <dbReference type="ARBA" id="ARBA00022692"/>
    </source>
</evidence>
<proteinExistence type="predicted"/>
<dbReference type="PROSITE" id="PS50850">
    <property type="entry name" value="MFS"/>
    <property type="match status" value="1"/>
</dbReference>
<feature type="transmembrane region" description="Helical" evidence="4">
    <location>
        <begin position="133"/>
        <end position="152"/>
    </location>
</feature>
<evidence type="ECO:0000256" key="2">
    <source>
        <dbReference type="ARBA" id="ARBA00022989"/>
    </source>
</evidence>
<feature type="transmembrane region" description="Helical" evidence="4">
    <location>
        <begin position="164"/>
        <end position="184"/>
    </location>
</feature>
<dbReference type="AlphaFoldDB" id="A0A2H0R4M5"/>
<reference evidence="6 7" key="1">
    <citation type="submission" date="2017-09" db="EMBL/GenBank/DDBJ databases">
        <title>Depth-based differentiation of microbial function through sediment-hosted aquifers and enrichment of novel symbionts in the deep terrestrial subsurface.</title>
        <authorList>
            <person name="Probst A.J."/>
            <person name="Ladd B."/>
            <person name="Jarett J.K."/>
            <person name="Geller-Mcgrath D.E."/>
            <person name="Sieber C.M."/>
            <person name="Emerson J.B."/>
            <person name="Anantharaman K."/>
            <person name="Thomas B.C."/>
            <person name="Malmstrom R."/>
            <person name="Stieglmeier M."/>
            <person name="Klingl A."/>
            <person name="Woyke T."/>
            <person name="Ryan C.M."/>
            <person name="Banfield J.F."/>
        </authorList>
    </citation>
    <scope>NUCLEOTIDE SEQUENCE [LARGE SCALE GENOMIC DNA]</scope>
    <source>
        <strain evidence="6">CG10_big_fil_rev_8_21_14_0_10_46_23</strain>
    </source>
</reference>
<accession>A0A2H0R4M5</accession>
<gene>
    <name evidence="6" type="ORF">COV31_00925</name>
</gene>
<evidence type="ECO:0000313" key="6">
    <source>
        <dbReference type="EMBL" id="PIR41420.1"/>
    </source>
</evidence>
<dbReference type="InterPro" id="IPR020846">
    <property type="entry name" value="MFS_dom"/>
</dbReference>
<evidence type="ECO:0000256" key="4">
    <source>
        <dbReference type="SAM" id="Phobius"/>
    </source>
</evidence>
<feature type="transmembrane region" description="Helical" evidence="4">
    <location>
        <begin position="100"/>
        <end position="121"/>
    </location>
</feature>
<dbReference type="PANTHER" id="PTHR23531:SF1">
    <property type="entry name" value="QUINOLENE RESISTANCE PROTEIN NORA"/>
    <property type="match status" value="1"/>
</dbReference>
<protein>
    <recommendedName>
        <fullName evidence="5">Major facilitator superfamily (MFS) profile domain-containing protein</fullName>
    </recommendedName>
</protein>
<feature type="domain" description="Major facilitator superfamily (MFS) profile" evidence="5">
    <location>
        <begin position="1"/>
        <end position="201"/>
    </location>
</feature>
<feature type="transmembrane region" description="Helical" evidence="4">
    <location>
        <begin position="74"/>
        <end position="94"/>
    </location>
</feature>
<dbReference type="InterPro" id="IPR036259">
    <property type="entry name" value="MFS_trans_sf"/>
</dbReference>
<dbReference type="SUPFAM" id="SSF103473">
    <property type="entry name" value="MFS general substrate transporter"/>
    <property type="match status" value="1"/>
</dbReference>
<evidence type="ECO:0000256" key="3">
    <source>
        <dbReference type="ARBA" id="ARBA00023136"/>
    </source>
</evidence>
<dbReference type="InterPro" id="IPR052714">
    <property type="entry name" value="MFS_Exporter"/>
</dbReference>
<name>A0A2H0R4M5_9BACT</name>
<sequence length="201" mass="22526">MINRVIRNLIWSDIALWFAIGLLAPIFAIFVTENISGGSLRTVGLAASFYWIARSIITLPIGRWMDRVGELGEFKVMLLGSYLIPLTQFCYIFVSQPWHIYLLGFIHGASAAMAVPGWRILFTNHLDRGSTGYEWSVEDVGVGIAIAISSYVGAFVVEKFGFDILFIILGVVGVLGVSIFILPLRKHRHIISKMRTRHLQE</sequence>
<organism evidence="6 7">
    <name type="scientific">Candidatus Yanofskybacteria bacterium CG10_big_fil_rev_8_21_14_0_10_46_23</name>
    <dbReference type="NCBI Taxonomy" id="1975098"/>
    <lineage>
        <taxon>Bacteria</taxon>
        <taxon>Candidatus Yanofskyibacteriota</taxon>
    </lineage>
</organism>
<feature type="transmembrane region" description="Helical" evidence="4">
    <location>
        <begin position="43"/>
        <end position="62"/>
    </location>
</feature>